<organism evidence="2 3">
    <name type="scientific">Abditibacterium utsteinense</name>
    <dbReference type="NCBI Taxonomy" id="1960156"/>
    <lineage>
        <taxon>Bacteria</taxon>
        <taxon>Pseudomonadati</taxon>
        <taxon>Abditibacteriota</taxon>
        <taxon>Abditibacteriia</taxon>
        <taxon>Abditibacteriales</taxon>
        <taxon>Abditibacteriaceae</taxon>
        <taxon>Abditibacterium</taxon>
    </lineage>
</organism>
<dbReference type="AlphaFoldDB" id="A0A2S8SQD0"/>
<dbReference type="InParanoid" id="A0A2S8SQD0"/>
<dbReference type="Proteomes" id="UP000237684">
    <property type="component" value="Unassembled WGS sequence"/>
</dbReference>
<dbReference type="PROSITE" id="PS51352">
    <property type="entry name" value="THIOREDOXIN_2"/>
    <property type="match status" value="1"/>
</dbReference>
<dbReference type="InterPro" id="IPR036249">
    <property type="entry name" value="Thioredoxin-like_sf"/>
</dbReference>
<gene>
    <name evidence="2" type="ORF">B1R32_11745</name>
</gene>
<dbReference type="GO" id="GO:0016491">
    <property type="term" value="F:oxidoreductase activity"/>
    <property type="evidence" value="ECO:0007669"/>
    <property type="project" value="InterPro"/>
</dbReference>
<proteinExistence type="predicted"/>
<sequence>MPLQPSTPAPAILAALLSQAGFSSDDQPVFLNFFRSDCPWCASEMPQLSEIYARHETMKVHIIGVAVGADTTESAAQFAREKALSFPVIADQSGALKTAFAIERVPAIVAINAHNLVERTYEGVTEQLPGILEQTLFALAHQSEPPEYDMIGNGCAP</sequence>
<dbReference type="EMBL" id="NIGF01000017">
    <property type="protein sequence ID" value="PQV63003.1"/>
    <property type="molecule type" value="Genomic_DNA"/>
</dbReference>
<dbReference type="SUPFAM" id="SSF52833">
    <property type="entry name" value="Thioredoxin-like"/>
    <property type="match status" value="1"/>
</dbReference>
<dbReference type="InterPro" id="IPR013740">
    <property type="entry name" value="Redoxin"/>
</dbReference>
<dbReference type="Gene3D" id="3.40.30.10">
    <property type="entry name" value="Glutaredoxin"/>
    <property type="match status" value="1"/>
</dbReference>
<dbReference type="InterPro" id="IPR013766">
    <property type="entry name" value="Thioredoxin_domain"/>
</dbReference>
<dbReference type="OrthoDB" id="25753at2"/>
<accession>A0A2S8SQD0</accession>
<protein>
    <submittedName>
        <fullName evidence="2">Redoxin</fullName>
    </submittedName>
</protein>
<comment type="caution">
    <text evidence="2">The sequence shown here is derived from an EMBL/GenBank/DDBJ whole genome shotgun (WGS) entry which is preliminary data.</text>
</comment>
<evidence type="ECO:0000313" key="3">
    <source>
        <dbReference type="Proteomes" id="UP000237684"/>
    </source>
</evidence>
<name>A0A2S8SQD0_9BACT</name>
<keyword evidence="3" id="KW-1185">Reference proteome</keyword>
<dbReference type="Pfam" id="PF08534">
    <property type="entry name" value="Redoxin"/>
    <property type="match status" value="1"/>
</dbReference>
<feature type="domain" description="Thioredoxin" evidence="1">
    <location>
        <begin position="3"/>
        <end position="126"/>
    </location>
</feature>
<dbReference type="CDD" id="cd02966">
    <property type="entry name" value="TlpA_like_family"/>
    <property type="match status" value="1"/>
</dbReference>
<evidence type="ECO:0000259" key="1">
    <source>
        <dbReference type="PROSITE" id="PS51352"/>
    </source>
</evidence>
<reference evidence="2 3" key="1">
    <citation type="journal article" date="2018" name="Syst. Appl. Microbiol.">
        <title>Abditibacterium utsteinense sp. nov., the first cultivated member of candidate phylum FBP, isolated from ice-free Antarctic soil samples.</title>
        <authorList>
            <person name="Tahon G."/>
            <person name="Tytgat B."/>
            <person name="Lebbe L."/>
            <person name="Carlier A."/>
            <person name="Willems A."/>
        </authorList>
    </citation>
    <scope>NUCLEOTIDE SEQUENCE [LARGE SCALE GENOMIC DNA]</scope>
    <source>
        <strain evidence="2 3">LMG 29911</strain>
    </source>
</reference>
<dbReference type="RefSeq" id="WP_157947702.1">
    <property type="nucleotide sequence ID" value="NZ_NIGF01000017.1"/>
</dbReference>
<evidence type="ECO:0000313" key="2">
    <source>
        <dbReference type="EMBL" id="PQV63003.1"/>
    </source>
</evidence>
<dbReference type="InterPro" id="IPR050553">
    <property type="entry name" value="Thioredoxin_ResA/DsbE_sf"/>
</dbReference>
<dbReference type="PANTHER" id="PTHR42852">
    <property type="entry name" value="THIOL:DISULFIDE INTERCHANGE PROTEIN DSBE"/>
    <property type="match status" value="1"/>
</dbReference>